<dbReference type="Proteomes" id="UP000789920">
    <property type="component" value="Unassembled WGS sequence"/>
</dbReference>
<reference evidence="1" key="1">
    <citation type="submission" date="2021-06" db="EMBL/GenBank/DDBJ databases">
        <authorList>
            <person name="Kallberg Y."/>
            <person name="Tangrot J."/>
            <person name="Rosling A."/>
        </authorList>
    </citation>
    <scope>NUCLEOTIDE SEQUENCE</scope>
    <source>
        <strain evidence="1">MA461A</strain>
    </source>
</reference>
<dbReference type="EMBL" id="CAJVQC010053533">
    <property type="protein sequence ID" value="CAG8793023.1"/>
    <property type="molecule type" value="Genomic_DNA"/>
</dbReference>
<evidence type="ECO:0000313" key="1">
    <source>
        <dbReference type="EMBL" id="CAG8793023.1"/>
    </source>
</evidence>
<protein>
    <submittedName>
        <fullName evidence="1">5067_t:CDS:1</fullName>
    </submittedName>
</protein>
<gene>
    <name evidence="1" type="ORF">RPERSI_LOCUS19503</name>
</gene>
<proteinExistence type="predicted"/>
<keyword evidence="2" id="KW-1185">Reference proteome</keyword>
<sequence length="133" mass="15147">MISALPKQQDIYDDIENDSSSNKEGDKEGDKETDQEDTNKEDENDLTESESSDDKEPREGAEESDESVEESDINMVDPIYELFQESLLMTHYVSRPAKDEHPRCSNCGVNPGNPKKSSKYTKDNKNKRKRVKA</sequence>
<accession>A0ACA9RH49</accession>
<organism evidence="1 2">
    <name type="scientific">Racocetra persica</name>
    <dbReference type="NCBI Taxonomy" id="160502"/>
    <lineage>
        <taxon>Eukaryota</taxon>
        <taxon>Fungi</taxon>
        <taxon>Fungi incertae sedis</taxon>
        <taxon>Mucoromycota</taxon>
        <taxon>Glomeromycotina</taxon>
        <taxon>Glomeromycetes</taxon>
        <taxon>Diversisporales</taxon>
        <taxon>Gigasporaceae</taxon>
        <taxon>Racocetra</taxon>
    </lineage>
</organism>
<name>A0ACA9RH49_9GLOM</name>
<evidence type="ECO:0000313" key="2">
    <source>
        <dbReference type="Proteomes" id="UP000789920"/>
    </source>
</evidence>
<comment type="caution">
    <text evidence="1">The sequence shown here is derived from an EMBL/GenBank/DDBJ whole genome shotgun (WGS) entry which is preliminary data.</text>
</comment>